<evidence type="ECO:0000256" key="1">
    <source>
        <dbReference type="ARBA" id="ARBA00023015"/>
    </source>
</evidence>
<dbReference type="PROSITE" id="PS50995">
    <property type="entry name" value="HTH_MARR_2"/>
    <property type="match status" value="1"/>
</dbReference>
<dbReference type="InterPro" id="IPR039422">
    <property type="entry name" value="MarR/SlyA-like"/>
</dbReference>
<evidence type="ECO:0000259" key="4">
    <source>
        <dbReference type="PROSITE" id="PS50995"/>
    </source>
</evidence>
<name>A0ABU7RVH7_9ACTN</name>
<dbReference type="RefSeq" id="WP_331215634.1">
    <property type="nucleotide sequence ID" value="NZ_JAZGQK010000016.1"/>
</dbReference>
<sequence length="131" mass="14481">MSEDQVLATAWRELASCYAATSCALERGLQERHGLGMSEFEVIDRLADVPGRKLRMQELAEGVHLSQSALSRAVARLERDGLVCRALCEQDRRGVFVTLTEAGRERHAEARPTQRAVLAETLRPVVLPTPA</sequence>
<keyword evidence="1" id="KW-0805">Transcription regulation</keyword>
<gene>
    <name evidence="5" type="ORF">V1633_18680</name>
    <name evidence="6" type="ORF">V1633_26975</name>
</gene>
<dbReference type="PANTHER" id="PTHR33164">
    <property type="entry name" value="TRANSCRIPTIONAL REGULATOR, MARR FAMILY"/>
    <property type="match status" value="1"/>
</dbReference>
<dbReference type="EMBL" id="JAZGQK010000025">
    <property type="protein sequence ID" value="MEE6262135.1"/>
    <property type="molecule type" value="Genomic_DNA"/>
</dbReference>
<dbReference type="Proteomes" id="UP001332243">
    <property type="component" value="Unassembled WGS sequence"/>
</dbReference>
<evidence type="ECO:0000313" key="5">
    <source>
        <dbReference type="EMBL" id="MEE6260513.1"/>
    </source>
</evidence>
<reference evidence="5 7" key="1">
    <citation type="submission" date="2024-01" db="EMBL/GenBank/DDBJ databases">
        <title>Genome insights into Plantactinospora sonchi sp. nov.</title>
        <authorList>
            <person name="Wang L."/>
        </authorList>
    </citation>
    <scope>NUCLEOTIDE SEQUENCE [LARGE SCALE GENOMIC DNA]</scope>
    <source>
        <strain evidence="5 7">NEAU-QY2</strain>
    </source>
</reference>
<dbReference type="PRINTS" id="PR00598">
    <property type="entry name" value="HTHMARR"/>
</dbReference>
<comment type="caution">
    <text evidence="5">The sequence shown here is derived from an EMBL/GenBank/DDBJ whole genome shotgun (WGS) entry which is preliminary data.</text>
</comment>
<keyword evidence="3" id="KW-0804">Transcription</keyword>
<evidence type="ECO:0000256" key="2">
    <source>
        <dbReference type="ARBA" id="ARBA00023125"/>
    </source>
</evidence>
<accession>A0ABU7RVH7</accession>
<evidence type="ECO:0000256" key="3">
    <source>
        <dbReference type="ARBA" id="ARBA00023163"/>
    </source>
</evidence>
<dbReference type="PROSITE" id="PS01117">
    <property type="entry name" value="HTH_MARR_1"/>
    <property type="match status" value="1"/>
</dbReference>
<dbReference type="InterPro" id="IPR000835">
    <property type="entry name" value="HTH_MarR-typ"/>
</dbReference>
<feature type="domain" description="HTH marR-type" evidence="4">
    <location>
        <begin position="1"/>
        <end position="131"/>
    </location>
</feature>
<organism evidence="5 7">
    <name type="scientific">Plantactinospora sonchi</name>
    <dbReference type="NCBI Taxonomy" id="1544735"/>
    <lineage>
        <taxon>Bacteria</taxon>
        <taxon>Bacillati</taxon>
        <taxon>Actinomycetota</taxon>
        <taxon>Actinomycetes</taxon>
        <taxon>Micromonosporales</taxon>
        <taxon>Micromonosporaceae</taxon>
        <taxon>Plantactinospora</taxon>
    </lineage>
</organism>
<dbReference type="SUPFAM" id="SSF46785">
    <property type="entry name" value="Winged helix' DNA-binding domain"/>
    <property type="match status" value="1"/>
</dbReference>
<dbReference type="Gene3D" id="1.10.10.10">
    <property type="entry name" value="Winged helix-like DNA-binding domain superfamily/Winged helix DNA-binding domain"/>
    <property type="match status" value="1"/>
</dbReference>
<dbReference type="Pfam" id="PF12802">
    <property type="entry name" value="MarR_2"/>
    <property type="match status" value="1"/>
</dbReference>
<dbReference type="SMART" id="SM00347">
    <property type="entry name" value="HTH_MARR"/>
    <property type="match status" value="1"/>
</dbReference>
<protein>
    <submittedName>
        <fullName evidence="5">MarR family transcriptional regulator</fullName>
    </submittedName>
</protein>
<evidence type="ECO:0000313" key="6">
    <source>
        <dbReference type="EMBL" id="MEE6262135.1"/>
    </source>
</evidence>
<dbReference type="InterPro" id="IPR036388">
    <property type="entry name" value="WH-like_DNA-bd_sf"/>
</dbReference>
<dbReference type="PANTHER" id="PTHR33164:SF99">
    <property type="entry name" value="MARR FAMILY REGULATORY PROTEIN"/>
    <property type="match status" value="1"/>
</dbReference>
<dbReference type="EMBL" id="JAZGQK010000016">
    <property type="protein sequence ID" value="MEE6260513.1"/>
    <property type="molecule type" value="Genomic_DNA"/>
</dbReference>
<proteinExistence type="predicted"/>
<dbReference type="InterPro" id="IPR036390">
    <property type="entry name" value="WH_DNA-bd_sf"/>
</dbReference>
<dbReference type="InterPro" id="IPR023187">
    <property type="entry name" value="Tscrpt_reg_MarR-type_CS"/>
</dbReference>
<keyword evidence="2" id="KW-0238">DNA-binding</keyword>
<evidence type="ECO:0000313" key="7">
    <source>
        <dbReference type="Proteomes" id="UP001332243"/>
    </source>
</evidence>
<keyword evidence="7" id="KW-1185">Reference proteome</keyword>